<evidence type="ECO:0000313" key="4">
    <source>
        <dbReference type="EMBL" id="KAL0001683.1"/>
    </source>
</evidence>
<dbReference type="PANTHER" id="PTHR31286:SF167">
    <property type="entry name" value="OS09G0268800 PROTEIN"/>
    <property type="match status" value="1"/>
</dbReference>
<dbReference type="AlphaFoldDB" id="A0AAW2CTR9"/>
<keyword evidence="5" id="KW-1185">Reference proteome</keyword>
<dbReference type="Pfam" id="PF14392">
    <property type="entry name" value="zf-CCHC_4"/>
    <property type="match status" value="1"/>
</dbReference>
<dbReference type="InterPro" id="IPR040256">
    <property type="entry name" value="At4g02000-like"/>
</dbReference>
<dbReference type="Proteomes" id="UP001459277">
    <property type="component" value="Unassembled WGS sequence"/>
</dbReference>
<evidence type="ECO:0000256" key="1">
    <source>
        <dbReference type="SAM" id="MobiDB-lite"/>
    </source>
</evidence>
<evidence type="ECO:0008006" key="6">
    <source>
        <dbReference type="Google" id="ProtNLM"/>
    </source>
</evidence>
<evidence type="ECO:0000259" key="2">
    <source>
        <dbReference type="Pfam" id="PF14111"/>
    </source>
</evidence>
<dbReference type="InterPro" id="IPR025558">
    <property type="entry name" value="DUF4283"/>
</dbReference>
<reference evidence="4 5" key="1">
    <citation type="submission" date="2024-01" db="EMBL/GenBank/DDBJ databases">
        <title>A telomere-to-telomere, gap-free genome of sweet tea (Lithocarpus litseifolius).</title>
        <authorList>
            <person name="Zhou J."/>
        </authorList>
    </citation>
    <scope>NUCLEOTIDE SEQUENCE [LARGE SCALE GENOMIC DNA]</scope>
    <source>
        <strain evidence="4">Zhou-2022a</strain>
        <tissue evidence="4">Leaf</tissue>
    </source>
</reference>
<evidence type="ECO:0000313" key="5">
    <source>
        <dbReference type="Proteomes" id="UP001459277"/>
    </source>
</evidence>
<evidence type="ECO:0000259" key="3">
    <source>
        <dbReference type="Pfam" id="PF14392"/>
    </source>
</evidence>
<dbReference type="Pfam" id="PF14111">
    <property type="entry name" value="DUF4283"/>
    <property type="match status" value="1"/>
</dbReference>
<proteinExistence type="predicted"/>
<comment type="caution">
    <text evidence="4">The sequence shown here is derived from an EMBL/GenBank/DDBJ whole genome shotgun (WGS) entry which is preliminary data.</text>
</comment>
<dbReference type="EMBL" id="JAZDWU010000005">
    <property type="protein sequence ID" value="KAL0001683.1"/>
    <property type="molecule type" value="Genomic_DNA"/>
</dbReference>
<accession>A0AAW2CTR9</accession>
<organism evidence="4 5">
    <name type="scientific">Lithocarpus litseifolius</name>
    <dbReference type="NCBI Taxonomy" id="425828"/>
    <lineage>
        <taxon>Eukaryota</taxon>
        <taxon>Viridiplantae</taxon>
        <taxon>Streptophyta</taxon>
        <taxon>Embryophyta</taxon>
        <taxon>Tracheophyta</taxon>
        <taxon>Spermatophyta</taxon>
        <taxon>Magnoliopsida</taxon>
        <taxon>eudicotyledons</taxon>
        <taxon>Gunneridae</taxon>
        <taxon>Pentapetalae</taxon>
        <taxon>rosids</taxon>
        <taxon>fabids</taxon>
        <taxon>Fagales</taxon>
        <taxon>Fagaceae</taxon>
        <taxon>Lithocarpus</taxon>
    </lineage>
</organism>
<feature type="region of interest" description="Disordered" evidence="1">
    <location>
        <begin position="266"/>
        <end position="289"/>
    </location>
</feature>
<feature type="domain" description="DUF4283" evidence="2">
    <location>
        <begin position="39"/>
        <end position="104"/>
    </location>
</feature>
<name>A0AAW2CTR9_9ROSI</name>
<dbReference type="InterPro" id="IPR025836">
    <property type="entry name" value="Zn_knuckle_CX2CX4HX4C"/>
</dbReference>
<protein>
    <recommendedName>
        <fullName evidence="6">CCHC-type domain-containing protein</fullName>
    </recommendedName>
</protein>
<dbReference type="PANTHER" id="PTHR31286">
    <property type="entry name" value="GLYCINE-RICH CELL WALL STRUCTURAL PROTEIN 1.8-LIKE"/>
    <property type="match status" value="1"/>
</dbReference>
<gene>
    <name evidence="4" type="ORF">SO802_015464</name>
</gene>
<feature type="domain" description="Zinc knuckle CX2CX4HX4C" evidence="3">
    <location>
        <begin position="170"/>
        <end position="215"/>
    </location>
</feature>
<sequence>MEDLTHSWQKLSLSNKEGEKMDVSKNRKIQGFALATKFFSRRSLNVDAVARTFLPLWRTSRDFHVSDAKHNYVVFTFKLEEDVEKVLMGEPWSFDRHLVAFLRYDCSILVQDLHFERVLFWVQIHHLPFSHLTEEIAFSLGETIGLVVKTRDASELRVGTFTHLRVSVNILEPICRGRRVTFGQNSEGWISFQYERLPNLCYWCGRFTHDDKECPTWLQSKGSLALEEQQFGAWLRAPQFNPSRHSYVEVKGFDALDLPRHAMMDEKRPDEGAGRSLISPVGNSDETMTKKDGTEFAMHNFHNKLQEDFLGVITGIEAVDQVSLILNSKYTTGSIEATENMGQLIIDMKEEP</sequence>